<evidence type="ECO:0000313" key="2">
    <source>
        <dbReference type="Proteomes" id="UP001195483"/>
    </source>
</evidence>
<organism evidence="1 2">
    <name type="scientific">Potamilus streckersoni</name>
    <dbReference type="NCBI Taxonomy" id="2493646"/>
    <lineage>
        <taxon>Eukaryota</taxon>
        <taxon>Metazoa</taxon>
        <taxon>Spiralia</taxon>
        <taxon>Lophotrochozoa</taxon>
        <taxon>Mollusca</taxon>
        <taxon>Bivalvia</taxon>
        <taxon>Autobranchia</taxon>
        <taxon>Heteroconchia</taxon>
        <taxon>Palaeoheterodonta</taxon>
        <taxon>Unionida</taxon>
        <taxon>Unionoidea</taxon>
        <taxon>Unionidae</taxon>
        <taxon>Ambleminae</taxon>
        <taxon>Lampsilini</taxon>
        <taxon>Potamilus</taxon>
    </lineage>
</organism>
<dbReference type="AlphaFoldDB" id="A0AAE0VHA4"/>
<comment type="caution">
    <text evidence="1">The sequence shown here is derived from an EMBL/GenBank/DDBJ whole genome shotgun (WGS) entry which is preliminary data.</text>
</comment>
<accession>A0AAE0VHA4</accession>
<proteinExistence type="predicted"/>
<keyword evidence="2" id="KW-1185">Reference proteome</keyword>
<evidence type="ECO:0000313" key="1">
    <source>
        <dbReference type="EMBL" id="KAK3577621.1"/>
    </source>
</evidence>
<sequence length="227" mass="26025">MRIIRFHTCSKQRRIKAVVKETDNSSETTYSIPLNHHNPMFICDENRLGKEKVWKPLLLEDIVRNHKLPLTVRFASPDTCEDVKSSRISTLTLTEGYDESFLLGNIIENGCLQQRIIYVPVKDTGMKVALVSRMQGRSSEEWSQYITELNDVGSSISFNHWCGPFGINLYNPKPTDPPRHRLLPLQSVSQHLGKLFQPSSFVSRPELDKTCTFFHSTTETDWLLGDT</sequence>
<protein>
    <submittedName>
        <fullName evidence="1">Uncharacterized protein</fullName>
    </submittedName>
</protein>
<reference evidence="1" key="3">
    <citation type="submission" date="2023-05" db="EMBL/GenBank/DDBJ databases">
        <authorList>
            <person name="Smith C.H."/>
        </authorList>
    </citation>
    <scope>NUCLEOTIDE SEQUENCE</scope>
    <source>
        <strain evidence="1">CHS0354</strain>
        <tissue evidence="1">Mantle</tissue>
    </source>
</reference>
<name>A0AAE0VHA4_9BIVA</name>
<reference evidence="1" key="2">
    <citation type="journal article" date="2021" name="Genome Biol. Evol.">
        <title>Developing a high-quality reference genome for a parasitic bivalve with doubly uniparental inheritance (Bivalvia: Unionida).</title>
        <authorList>
            <person name="Smith C.H."/>
        </authorList>
    </citation>
    <scope>NUCLEOTIDE SEQUENCE</scope>
    <source>
        <strain evidence="1">CHS0354</strain>
        <tissue evidence="1">Mantle</tissue>
    </source>
</reference>
<dbReference type="Proteomes" id="UP001195483">
    <property type="component" value="Unassembled WGS sequence"/>
</dbReference>
<gene>
    <name evidence="1" type="ORF">CHS0354_013686</name>
</gene>
<reference evidence="1" key="1">
    <citation type="journal article" date="2021" name="Genome Biol. Evol.">
        <title>A High-Quality Reference Genome for a Parasitic Bivalve with Doubly Uniparental Inheritance (Bivalvia: Unionida).</title>
        <authorList>
            <person name="Smith C.H."/>
        </authorList>
    </citation>
    <scope>NUCLEOTIDE SEQUENCE</scope>
    <source>
        <strain evidence="1">CHS0354</strain>
    </source>
</reference>
<dbReference type="EMBL" id="JAEAOA010000834">
    <property type="protein sequence ID" value="KAK3577621.1"/>
    <property type="molecule type" value="Genomic_DNA"/>
</dbReference>